<gene>
    <name evidence="2" type="ORF">DGD08_05015</name>
</gene>
<evidence type="ECO:0008006" key="4">
    <source>
        <dbReference type="Google" id="ProtNLM"/>
    </source>
</evidence>
<dbReference type="PANTHER" id="PTHR32305">
    <property type="match status" value="1"/>
</dbReference>
<sequence length="1219" mass="131723">MQVTPPAVSGTPRTVGASVNSGRLVSITDPDGFATTFAYSSTVANLMVSRSDKHARTRAFTFDGAMRLAGTTVYAGMGSTDPITWSMCAAETRGILGGGPCGASVLPHTSEASTTIDGPRAVADTWNITVNRYGAVDSFRDPRGSVSTFQRTDTRFPGLVTQATDPTGFVQQYTYTERGNVQTRTDVDALGPAMSSVYSYVYGSTQWPDGVTTMFLPMDGWMQFTYDTRGNVLTREDSRGAAGRATLNYGSAGSPASGLLVSVVQPNTVAGRTDFDSLQYDAQGNVSDVRTASRIGGTTTIHSATHTSNDAIGRVAQTCVDLSIGGTPPQQCTATTFNRMDRDSIVTVTAPLGVSTQTLTTRSRYDREGRLTWLQRQSSLPDAGIGAITTQWQYDSAGRRIVETAPDNAVERTFYDAAGNVERVITRKSDTVSMTYGLANELLTRRLSAVQYPTVADTTYDTFAFPWKPNSGSNYLIPVDTQRFTYDSAGRILTANNRDARVTRTYLRNGLLATERQNLRASNAAAVDTAKHNYLLTFRHDLRGRRTVVKLPSQLAAAGQDSLLRVYHPYRDELLAVADPLGNTYTYSYTDRGEPESLSFPGGYNEFWTYGAAGYDSLNVISNPSTTNGRIGVSPVRSARSAFDARGFRQSRYDAAGFRDTAQFMYTGFGHLASSRMSQQAAIQGGSARVESRESLTYDALGNMLTDTTSTFNSSRTGGGLNSGVSRASQSFTYSASYQANVGRVLGQVGGTGGARTYAYDAAGNTQSYHRTEGSADDSRFRERRQSYYAADGKLAAADYRWRSTTLDDDRRRAFETYRYDALGRRVWVRADRQCELANDNGRDRLNCDMSTLRRTVWDGDRELIEIQVPVKVPTRSAEPDSVLDNDLFLPRYPRVLNSQDPNPFFGRVLYTYGLTLDQPVALTRYNYVDRFQGDSSIVFPPTTVSLMWTALGKVGVAACADGKAECSRTINLAGGGTRTANLQVGLPNMWFAYERPKYLPSAFGGTLLDDKQTATGTHYRRNRYYDPGAGRFTQEDPIGLAGGLNLYGFAGSNPANFSDPFGLCPPHNDNLSDCTGFWTVAGAATGALLGGVGGGTGGFFLGGIGTVPGVSIGAMKGAFVGAVTGAAVDGLILASKSHTTATVDIPGLGRTRVDWEEPTGNTPGNVHVQGKGRGGVPKTRIGGPDDMNKLPKAIRENPTIRRGVERALEQLRKLKESP</sequence>
<protein>
    <recommendedName>
        <fullName evidence="4">RHS repeat-associated core domain-containing protein</fullName>
    </recommendedName>
</protein>
<proteinExistence type="predicted"/>
<dbReference type="AlphaFoldDB" id="A0A3D4V7D3"/>
<dbReference type="Proteomes" id="UP000264071">
    <property type="component" value="Unassembled WGS sequence"/>
</dbReference>
<dbReference type="Gene3D" id="2.180.10.10">
    <property type="entry name" value="RHS repeat-associated core"/>
    <property type="match status" value="4"/>
</dbReference>
<dbReference type="InterPro" id="IPR050708">
    <property type="entry name" value="T6SS_VgrG/RHS"/>
</dbReference>
<organism evidence="2 3">
    <name type="scientific">Gemmatimonas aurantiaca</name>
    <dbReference type="NCBI Taxonomy" id="173480"/>
    <lineage>
        <taxon>Bacteria</taxon>
        <taxon>Pseudomonadati</taxon>
        <taxon>Gemmatimonadota</taxon>
        <taxon>Gemmatimonadia</taxon>
        <taxon>Gemmatimonadales</taxon>
        <taxon>Gemmatimonadaceae</taxon>
        <taxon>Gemmatimonas</taxon>
    </lineage>
</organism>
<dbReference type="InterPro" id="IPR006530">
    <property type="entry name" value="YD"/>
</dbReference>
<feature type="region of interest" description="Disordered" evidence="1">
    <location>
        <begin position="1171"/>
        <end position="1191"/>
    </location>
</feature>
<dbReference type="NCBIfam" id="TIGR01643">
    <property type="entry name" value="YD_repeat_2x"/>
    <property type="match status" value="1"/>
</dbReference>
<evidence type="ECO:0000313" key="2">
    <source>
        <dbReference type="EMBL" id="HCT56558.1"/>
    </source>
</evidence>
<name>A0A3D4V7D3_9BACT</name>
<reference evidence="2 3" key="1">
    <citation type="journal article" date="2018" name="Nat. Biotechnol.">
        <title>A standardized bacterial taxonomy based on genome phylogeny substantially revises the tree of life.</title>
        <authorList>
            <person name="Parks D.H."/>
            <person name="Chuvochina M."/>
            <person name="Waite D.W."/>
            <person name="Rinke C."/>
            <person name="Skarshewski A."/>
            <person name="Chaumeil P.A."/>
            <person name="Hugenholtz P."/>
        </authorList>
    </citation>
    <scope>NUCLEOTIDE SEQUENCE [LARGE SCALE GENOMIC DNA]</scope>
    <source>
        <strain evidence="2">UBA8844</strain>
    </source>
</reference>
<evidence type="ECO:0000313" key="3">
    <source>
        <dbReference type="Proteomes" id="UP000264071"/>
    </source>
</evidence>
<dbReference type="NCBIfam" id="TIGR03696">
    <property type="entry name" value="Rhs_assc_core"/>
    <property type="match status" value="1"/>
</dbReference>
<dbReference type="InterPro" id="IPR022385">
    <property type="entry name" value="Rhs_assc_core"/>
</dbReference>
<dbReference type="EMBL" id="DPIY01000005">
    <property type="protein sequence ID" value="HCT56558.1"/>
    <property type="molecule type" value="Genomic_DNA"/>
</dbReference>
<dbReference type="PANTHER" id="PTHR32305:SF15">
    <property type="entry name" value="PROTEIN RHSA-RELATED"/>
    <property type="match status" value="1"/>
</dbReference>
<accession>A0A3D4V7D3</accession>
<evidence type="ECO:0000256" key="1">
    <source>
        <dbReference type="SAM" id="MobiDB-lite"/>
    </source>
</evidence>
<comment type="caution">
    <text evidence="2">The sequence shown here is derived from an EMBL/GenBank/DDBJ whole genome shotgun (WGS) entry which is preliminary data.</text>
</comment>